<name>A0A0E9Q8S0_ANGAN</name>
<accession>A0A0E9Q8S0</accession>
<reference evidence="1" key="1">
    <citation type="submission" date="2014-11" db="EMBL/GenBank/DDBJ databases">
        <authorList>
            <person name="Amaro Gonzalez C."/>
        </authorList>
    </citation>
    <scope>NUCLEOTIDE SEQUENCE</scope>
</reference>
<dbReference type="AlphaFoldDB" id="A0A0E9Q8S0"/>
<sequence>MLSIYFFWQAFVDEGSPILSVACCVRSRSEDVKKRGGGGAMSSRLLTFLSASHGITLAAGCKIFRGCGTLRQQMW</sequence>
<dbReference type="EMBL" id="GBXM01095321">
    <property type="protein sequence ID" value="JAH13256.1"/>
    <property type="molecule type" value="Transcribed_RNA"/>
</dbReference>
<protein>
    <submittedName>
        <fullName evidence="1">Uncharacterized protein</fullName>
    </submittedName>
</protein>
<organism evidence="1">
    <name type="scientific">Anguilla anguilla</name>
    <name type="common">European freshwater eel</name>
    <name type="synonym">Muraena anguilla</name>
    <dbReference type="NCBI Taxonomy" id="7936"/>
    <lineage>
        <taxon>Eukaryota</taxon>
        <taxon>Metazoa</taxon>
        <taxon>Chordata</taxon>
        <taxon>Craniata</taxon>
        <taxon>Vertebrata</taxon>
        <taxon>Euteleostomi</taxon>
        <taxon>Actinopterygii</taxon>
        <taxon>Neopterygii</taxon>
        <taxon>Teleostei</taxon>
        <taxon>Anguilliformes</taxon>
        <taxon>Anguillidae</taxon>
        <taxon>Anguilla</taxon>
    </lineage>
</organism>
<reference evidence="1" key="2">
    <citation type="journal article" date="2015" name="Fish Shellfish Immunol.">
        <title>Early steps in the European eel (Anguilla anguilla)-Vibrio vulnificus interaction in the gills: Role of the RtxA13 toxin.</title>
        <authorList>
            <person name="Callol A."/>
            <person name="Pajuelo D."/>
            <person name="Ebbesson L."/>
            <person name="Teles M."/>
            <person name="MacKenzie S."/>
            <person name="Amaro C."/>
        </authorList>
    </citation>
    <scope>NUCLEOTIDE SEQUENCE</scope>
</reference>
<evidence type="ECO:0000313" key="1">
    <source>
        <dbReference type="EMBL" id="JAH13256.1"/>
    </source>
</evidence>
<proteinExistence type="predicted"/>